<dbReference type="SUPFAM" id="SSF55729">
    <property type="entry name" value="Acyl-CoA N-acyltransferases (Nat)"/>
    <property type="match status" value="1"/>
</dbReference>
<dbReference type="InterPro" id="IPR016181">
    <property type="entry name" value="Acyl_CoA_acyltransferase"/>
</dbReference>
<sequence>MTGGGTLASRLAALCPDVSLRVETDADRAFLSDLYASTRDDELAHVPWDAATKRGFLGEQFTLQHAHYVKNYVGAEFVVIEQHGLPIGRIYLYRKGSEIRLMDIALVPEKRGQGIGRALVEALARIARDDGAEITLHVEPNNPAMKLYDRMGFRLIENRGVYLFLGLKPEAA</sequence>
<dbReference type="PANTHER" id="PTHR43420">
    <property type="entry name" value="ACETYLTRANSFERASE"/>
    <property type="match status" value="1"/>
</dbReference>
<dbReference type="PROSITE" id="PS51186">
    <property type="entry name" value="GNAT"/>
    <property type="match status" value="1"/>
</dbReference>
<name>A0A9X4BG82_9GAMM</name>
<keyword evidence="2" id="KW-0012">Acyltransferase</keyword>
<keyword evidence="5" id="KW-1185">Reference proteome</keyword>
<dbReference type="GO" id="GO:0016747">
    <property type="term" value="F:acyltransferase activity, transferring groups other than amino-acyl groups"/>
    <property type="evidence" value="ECO:0007669"/>
    <property type="project" value="InterPro"/>
</dbReference>
<comment type="caution">
    <text evidence="4">The sequence shown here is derived from an EMBL/GenBank/DDBJ whole genome shotgun (WGS) entry which is preliminary data.</text>
</comment>
<accession>A0A9X4BG82</accession>
<dbReference type="Proteomes" id="UP001139971">
    <property type="component" value="Unassembled WGS sequence"/>
</dbReference>
<keyword evidence="1" id="KW-0808">Transferase</keyword>
<dbReference type="InterPro" id="IPR000182">
    <property type="entry name" value="GNAT_dom"/>
</dbReference>
<dbReference type="Gene3D" id="3.40.630.30">
    <property type="match status" value="1"/>
</dbReference>
<proteinExistence type="predicted"/>
<dbReference type="CDD" id="cd04301">
    <property type="entry name" value="NAT_SF"/>
    <property type="match status" value="1"/>
</dbReference>
<dbReference type="AlphaFoldDB" id="A0A9X4BG82"/>
<gene>
    <name evidence="4" type="ORF">OD750_001280</name>
</gene>
<organism evidence="4 5">
    <name type="scientific">Tahibacter soli</name>
    <dbReference type="NCBI Taxonomy" id="2983605"/>
    <lineage>
        <taxon>Bacteria</taxon>
        <taxon>Pseudomonadati</taxon>
        <taxon>Pseudomonadota</taxon>
        <taxon>Gammaproteobacteria</taxon>
        <taxon>Lysobacterales</taxon>
        <taxon>Rhodanobacteraceae</taxon>
        <taxon>Tahibacter</taxon>
    </lineage>
</organism>
<evidence type="ECO:0000313" key="4">
    <source>
        <dbReference type="EMBL" id="MDC8011171.1"/>
    </source>
</evidence>
<evidence type="ECO:0000256" key="2">
    <source>
        <dbReference type="ARBA" id="ARBA00023315"/>
    </source>
</evidence>
<evidence type="ECO:0000313" key="5">
    <source>
        <dbReference type="Proteomes" id="UP001139971"/>
    </source>
</evidence>
<evidence type="ECO:0000256" key="1">
    <source>
        <dbReference type="ARBA" id="ARBA00022679"/>
    </source>
</evidence>
<reference evidence="4" key="1">
    <citation type="submission" date="2023-02" db="EMBL/GenBank/DDBJ databases">
        <title>Tahibacter soli sp. nov. isolated from soil.</title>
        <authorList>
            <person name="Baek J.H."/>
            <person name="Lee J.K."/>
            <person name="Choi D.G."/>
            <person name="Jeon C.O."/>
        </authorList>
    </citation>
    <scope>NUCLEOTIDE SEQUENCE</scope>
    <source>
        <strain evidence="4">BL</strain>
    </source>
</reference>
<dbReference type="InterPro" id="IPR050680">
    <property type="entry name" value="YpeA/RimI_acetyltransf"/>
</dbReference>
<protein>
    <submittedName>
        <fullName evidence="4">GNAT family N-acetyltransferase</fullName>
    </submittedName>
</protein>
<dbReference type="EMBL" id="JAOVZO020000001">
    <property type="protein sequence ID" value="MDC8011171.1"/>
    <property type="molecule type" value="Genomic_DNA"/>
</dbReference>
<feature type="domain" description="N-acetyltransferase" evidence="3">
    <location>
        <begin position="18"/>
        <end position="170"/>
    </location>
</feature>
<evidence type="ECO:0000259" key="3">
    <source>
        <dbReference type="PROSITE" id="PS51186"/>
    </source>
</evidence>
<dbReference type="Pfam" id="PF00583">
    <property type="entry name" value="Acetyltransf_1"/>
    <property type="match status" value="1"/>
</dbReference>
<dbReference type="RefSeq" id="WP_263544586.1">
    <property type="nucleotide sequence ID" value="NZ_JAOVZO020000001.1"/>
</dbReference>
<dbReference type="PANTHER" id="PTHR43420:SF51">
    <property type="entry name" value="PEPTIDYL-LYSINE N-ACETYLTRANSFERASE YIAC"/>
    <property type="match status" value="1"/>
</dbReference>